<dbReference type="GO" id="GO:0016491">
    <property type="term" value="F:oxidoreductase activity"/>
    <property type="evidence" value="ECO:0007669"/>
    <property type="project" value="UniProtKB-KW"/>
</dbReference>
<evidence type="ECO:0000256" key="3">
    <source>
        <dbReference type="SAM" id="MobiDB-lite"/>
    </source>
</evidence>
<dbReference type="CDD" id="cd02138">
    <property type="entry name" value="TdsD-like"/>
    <property type="match status" value="1"/>
</dbReference>
<dbReference type="PANTHER" id="PTHR43673">
    <property type="entry name" value="NAD(P)H NITROREDUCTASE YDGI-RELATED"/>
    <property type="match status" value="1"/>
</dbReference>
<evidence type="ECO:0000256" key="1">
    <source>
        <dbReference type="ARBA" id="ARBA00007118"/>
    </source>
</evidence>
<dbReference type="RefSeq" id="WP_318849461.1">
    <property type="nucleotide sequence ID" value="NZ_WIRN01000029.1"/>
</dbReference>
<comment type="caution">
    <text evidence="5">The sequence shown here is derived from an EMBL/GenBank/DDBJ whole genome shotgun (WGS) entry which is preliminary data.</text>
</comment>
<accession>A0A6A7ZK87</accession>
<evidence type="ECO:0000313" key="5">
    <source>
        <dbReference type="EMBL" id="MQW03263.1"/>
    </source>
</evidence>
<dbReference type="Gene3D" id="3.40.109.10">
    <property type="entry name" value="NADH Oxidase"/>
    <property type="match status" value="1"/>
</dbReference>
<dbReference type="PANTHER" id="PTHR43673:SF10">
    <property type="entry name" value="NADH DEHYDROGENASE_NAD(P)H NITROREDUCTASE XCC3605-RELATED"/>
    <property type="match status" value="1"/>
</dbReference>
<reference evidence="5" key="1">
    <citation type="journal article" date="2013" name="Genome Biol.">
        <title>Comparative genomics of the core and accessory genomes of 48 Sinorhizobium strains comprising five genospecies.</title>
        <authorList>
            <person name="Sugawara M."/>
            <person name="Epstein B."/>
            <person name="Badgley B.D."/>
            <person name="Unno T."/>
            <person name="Xu L."/>
            <person name="Reese J."/>
            <person name="Gyaneshwar P."/>
            <person name="Denny R."/>
            <person name="Mudge J."/>
            <person name="Bharti A.K."/>
            <person name="Farmer A.D."/>
            <person name="May G.D."/>
            <person name="Woodward J.E."/>
            <person name="Medigue C."/>
            <person name="Vallenet D."/>
            <person name="Lajus A."/>
            <person name="Rouy Z."/>
            <person name="Martinez-Vaz B."/>
            <person name="Tiffin P."/>
            <person name="Young N.D."/>
            <person name="Sadowsky M.J."/>
        </authorList>
    </citation>
    <scope>NUCLEOTIDE SEQUENCE</scope>
    <source>
        <strain evidence="5">M30</strain>
    </source>
</reference>
<organism evidence="5">
    <name type="scientific">Rhizobium meliloti</name>
    <name type="common">Ensifer meliloti</name>
    <name type="synonym">Sinorhizobium meliloti</name>
    <dbReference type="NCBI Taxonomy" id="382"/>
    <lineage>
        <taxon>Bacteria</taxon>
        <taxon>Pseudomonadati</taxon>
        <taxon>Pseudomonadota</taxon>
        <taxon>Alphaproteobacteria</taxon>
        <taxon>Hyphomicrobiales</taxon>
        <taxon>Rhizobiaceae</taxon>
        <taxon>Sinorhizobium/Ensifer group</taxon>
        <taxon>Sinorhizobium</taxon>
    </lineage>
</organism>
<dbReference type="InterPro" id="IPR000415">
    <property type="entry name" value="Nitroreductase-like"/>
</dbReference>
<name>A0A6A7ZK87_RHIML</name>
<dbReference type="Pfam" id="PF00881">
    <property type="entry name" value="Nitroreductase"/>
    <property type="match status" value="2"/>
</dbReference>
<feature type="domain" description="Nitroreductase" evidence="4">
    <location>
        <begin position="19"/>
        <end position="62"/>
    </location>
</feature>
<evidence type="ECO:0000256" key="2">
    <source>
        <dbReference type="ARBA" id="ARBA00023002"/>
    </source>
</evidence>
<sequence>MTEINHRRADHPIHSIFLERWSPRAFTGEEIGEKDLLALFEAARWAPSASNLQPWRFVYARHGTEHFVRLLSTLDEGNQRWAKNASALVIILSKIHRVTTTGELRPAFTHAFDTGASWFALALQTRLAGWHAHAMAGVDREKAMQVLGVPEHYRVEAAVAIGRIADPSTLPDDLREREKPSQRKPISELVFEGRFTGE</sequence>
<protein>
    <submittedName>
        <fullName evidence="5">Nitroreductase</fullName>
    </submittedName>
</protein>
<comment type="similarity">
    <text evidence="1">Belongs to the nitroreductase family.</text>
</comment>
<evidence type="ECO:0000259" key="4">
    <source>
        <dbReference type="Pfam" id="PF00881"/>
    </source>
</evidence>
<dbReference type="EMBL" id="WISP01000046">
    <property type="protein sequence ID" value="MQW03263.1"/>
    <property type="molecule type" value="Genomic_DNA"/>
</dbReference>
<dbReference type="InterPro" id="IPR029479">
    <property type="entry name" value="Nitroreductase"/>
</dbReference>
<gene>
    <name evidence="5" type="ORF">GHK45_05380</name>
</gene>
<dbReference type="AlphaFoldDB" id="A0A6A7ZK87"/>
<dbReference type="SUPFAM" id="SSF55469">
    <property type="entry name" value="FMN-dependent nitroreductase-like"/>
    <property type="match status" value="1"/>
</dbReference>
<keyword evidence="2" id="KW-0560">Oxidoreductase</keyword>
<feature type="compositionally biased region" description="Basic and acidic residues" evidence="3">
    <location>
        <begin position="172"/>
        <end position="181"/>
    </location>
</feature>
<feature type="domain" description="Nitroreductase" evidence="4">
    <location>
        <begin position="73"/>
        <end position="163"/>
    </location>
</feature>
<proteinExistence type="inferred from homology"/>
<feature type="region of interest" description="Disordered" evidence="3">
    <location>
        <begin position="169"/>
        <end position="198"/>
    </location>
</feature>